<dbReference type="GO" id="GO:0006526">
    <property type="term" value="P:L-arginine biosynthetic process"/>
    <property type="evidence" value="ECO:0007669"/>
    <property type="project" value="UniProtKB-KW"/>
</dbReference>
<reference evidence="10 11" key="1">
    <citation type="submission" date="2023-07" db="EMBL/GenBank/DDBJ databases">
        <title>Sequencing the genomes of 1000 actinobacteria strains.</title>
        <authorList>
            <person name="Klenk H.-P."/>
        </authorList>
    </citation>
    <scope>NUCLEOTIDE SEQUENCE [LARGE SCALE GENOMIC DNA]</scope>
    <source>
        <strain evidence="10 11">DSM 44711</strain>
    </source>
</reference>
<dbReference type="PROSITE" id="PS00565">
    <property type="entry name" value="ARGININOSUCCIN_SYN_2"/>
    <property type="match status" value="1"/>
</dbReference>
<gene>
    <name evidence="10" type="ORF">J2S44_007059</name>
</gene>
<dbReference type="InterPro" id="IPR048267">
    <property type="entry name" value="Arginosuc_syn_N"/>
</dbReference>
<dbReference type="SUPFAM" id="SSF52402">
    <property type="entry name" value="Adenine nucleotide alpha hydrolases-like"/>
    <property type="match status" value="1"/>
</dbReference>
<dbReference type="GO" id="GO:0005524">
    <property type="term" value="F:ATP binding"/>
    <property type="evidence" value="ECO:0007669"/>
    <property type="project" value="UniProtKB-KW"/>
</dbReference>
<dbReference type="InterPro" id="IPR001518">
    <property type="entry name" value="Arginosuc_synth"/>
</dbReference>
<evidence type="ECO:0000256" key="1">
    <source>
        <dbReference type="ARBA" id="ARBA00004967"/>
    </source>
</evidence>
<evidence type="ECO:0000256" key="2">
    <source>
        <dbReference type="ARBA" id="ARBA00012286"/>
    </source>
</evidence>
<accession>A0AAE3ZVI9</accession>
<dbReference type="Proteomes" id="UP001183629">
    <property type="component" value="Unassembled WGS sequence"/>
</dbReference>
<dbReference type="CDD" id="cd01999">
    <property type="entry name" value="ASS"/>
    <property type="match status" value="1"/>
</dbReference>
<keyword evidence="5" id="KW-0028">Amino-acid biosynthesis</keyword>
<protein>
    <recommendedName>
        <fullName evidence="2">argininosuccinate synthase</fullName>
        <ecNumber evidence="2">6.3.4.5</ecNumber>
    </recommendedName>
</protein>
<evidence type="ECO:0000256" key="4">
    <source>
        <dbReference type="ARBA" id="ARBA00022598"/>
    </source>
</evidence>
<evidence type="ECO:0000313" key="11">
    <source>
        <dbReference type="Proteomes" id="UP001183629"/>
    </source>
</evidence>
<dbReference type="NCBIfam" id="TIGR00032">
    <property type="entry name" value="argG"/>
    <property type="match status" value="1"/>
</dbReference>
<feature type="domain" description="Arginosuccinate synthase-like N-terminal" evidence="8">
    <location>
        <begin position="11"/>
        <end position="168"/>
    </location>
</feature>
<dbReference type="Pfam" id="PF20979">
    <property type="entry name" value="Arginosuc_syn_C"/>
    <property type="match status" value="1"/>
</dbReference>
<dbReference type="Gene3D" id="3.90.1260.10">
    <property type="entry name" value="Argininosuccinate synthetase, chain A, domain 2"/>
    <property type="match status" value="1"/>
</dbReference>
<evidence type="ECO:0000256" key="5">
    <source>
        <dbReference type="ARBA" id="ARBA00022605"/>
    </source>
</evidence>
<dbReference type="AlphaFoldDB" id="A0AAE3ZVI9"/>
<evidence type="ECO:0000256" key="3">
    <source>
        <dbReference type="ARBA" id="ARBA00022571"/>
    </source>
</evidence>
<feature type="domain" description="Arginosuccinate synthase C-terminal" evidence="9">
    <location>
        <begin position="177"/>
        <end position="388"/>
    </location>
</feature>
<dbReference type="InterPro" id="IPR048268">
    <property type="entry name" value="Arginosuc_syn_C"/>
</dbReference>
<evidence type="ECO:0000259" key="9">
    <source>
        <dbReference type="Pfam" id="PF20979"/>
    </source>
</evidence>
<keyword evidence="11" id="KW-1185">Reference proteome</keyword>
<name>A0AAE3ZVI9_9ACTN</name>
<dbReference type="RefSeq" id="WP_310423153.1">
    <property type="nucleotide sequence ID" value="NZ_JAVDYC010000001.1"/>
</dbReference>
<dbReference type="Pfam" id="PF00764">
    <property type="entry name" value="Arginosuc_synth"/>
    <property type="match status" value="1"/>
</dbReference>
<comment type="caution">
    <text evidence="10">The sequence shown here is derived from an EMBL/GenBank/DDBJ whole genome shotgun (WGS) entry which is preliminary data.</text>
</comment>
<keyword evidence="6" id="KW-0547">Nucleotide-binding</keyword>
<comment type="pathway">
    <text evidence="1">Amino-acid biosynthesis; L-arginine biosynthesis; L-arginine from L-ornithine and carbamoyl phosphate: step 2/3.</text>
</comment>
<dbReference type="EC" id="6.3.4.5" evidence="2"/>
<evidence type="ECO:0000259" key="8">
    <source>
        <dbReference type="Pfam" id="PF00764"/>
    </source>
</evidence>
<dbReference type="InterPro" id="IPR014729">
    <property type="entry name" value="Rossmann-like_a/b/a_fold"/>
</dbReference>
<dbReference type="GO" id="GO:0005737">
    <property type="term" value="C:cytoplasm"/>
    <property type="evidence" value="ECO:0007669"/>
    <property type="project" value="TreeGrafter"/>
</dbReference>
<dbReference type="Gene3D" id="3.40.50.620">
    <property type="entry name" value="HUPs"/>
    <property type="match status" value="1"/>
</dbReference>
<keyword evidence="3" id="KW-0055">Arginine biosynthesis</keyword>
<dbReference type="InterPro" id="IPR023434">
    <property type="entry name" value="Arginosuc_synth_type_1_subfam"/>
</dbReference>
<dbReference type="GO" id="GO:0000053">
    <property type="term" value="P:argininosuccinate metabolic process"/>
    <property type="evidence" value="ECO:0007669"/>
    <property type="project" value="TreeGrafter"/>
</dbReference>
<dbReference type="PANTHER" id="PTHR11587">
    <property type="entry name" value="ARGININOSUCCINATE SYNTHASE"/>
    <property type="match status" value="1"/>
</dbReference>
<dbReference type="InterPro" id="IPR018223">
    <property type="entry name" value="Arginosuc_synth_CS"/>
</dbReference>
<dbReference type="GO" id="GO:0004055">
    <property type="term" value="F:argininosuccinate synthase activity"/>
    <property type="evidence" value="ECO:0007669"/>
    <property type="project" value="UniProtKB-EC"/>
</dbReference>
<proteinExistence type="predicted"/>
<dbReference type="SUPFAM" id="SSF69864">
    <property type="entry name" value="Argininosuccinate synthetase, C-terminal domain"/>
    <property type="match status" value="1"/>
</dbReference>
<evidence type="ECO:0000256" key="6">
    <source>
        <dbReference type="ARBA" id="ARBA00022741"/>
    </source>
</evidence>
<dbReference type="PANTHER" id="PTHR11587:SF2">
    <property type="entry name" value="ARGININOSUCCINATE SYNTHASE"/>
    <property type="match status" value="1"/>
</dbReference>
<sequence>MPKDGITPVNRVALAYSGGLDSTVCIKLLEREYAAKEVILIMVDVGQGEASLAEARERVAGLPLQLITVDARREFTDEWIPRAVAANGSYGGYPLSSSMTRQLIAARVAEVAREQGCDAVAEGSTGKGNDQFRFHNTFTLLAPELRVVTPIRDLNLSRAGERRLAQEFGLTYKEGISDDKTCWGRAIGSGEIEDLEQDIDVNEYEWWHPVSADAAGPVRVTVEFREGRPVRVDDVKGMNEMIGMLNEVAGRRSIGRIDVVEDGIMGLKSREVYEAPAASVLLTAHRDLERLCLTKRELAFKAQVDTAWADLVYHGHWHHPLKAQLDAFIAESQRHVSGEITIDLHCGNAVIAGRRSDQSLFDPTVRSVERDSFDQSDMSAVVETYAFESVFLGGRNRRQAVIQAPEI</sequence>
<dbReference type="InterPro" id="IPR024074">
    <property type="entry name" value="AS_cat/multimer_dom_body"/>
</dbReference>
<organism evidence="10 11">
    <name type="scientific">Catenuloplanes niger</name>
    <dbReference type="NCBI Taxonomy" id="587534"/>
    <lineage>
        <taxon>Bacteria</taxon>
        <taxon>Bacillati</taxon>
        <taxon>Actinomycetota</taxon>
        <taxon>Actinomycetes</taxon>
        <taxon>Micromonosporales</taxon>
        <taxon>Micromonosporaceae</taxon>
        <taxon>Catenuloplanes</taxon>
    </lineage>
</organism>
<keyword evidence="7" id="KW-0067">ATP-binding</keyword>
<dbReference type="NCBIfam" id="NF001770">
    <property type="entry name" value="PRK00509.1"/>
    <property type="match status" value="1"/>
</dbReference>
<dbReference type="GO" id="GO:0000050">
    <property type="term" value="P:urea cycle"/>
    <property type="evidence" value="ECO:0007669"/>
    <property type="project" value="TreeGrafter"/>
</dbReference>
<dbReference type="EMBL" id="JAVDYC010000001">
    <property type="protein sequence ID" value="MDR7326809.1"/>
    <property type="molecule type" value="Genomic_DNA"/>
</dbReference>
<keyword evidence="4 10" id="KW-0436">Ligase</keyword>
<evidence type="ECO:0000313" key="10">
    <source>
        <dbReference type="EMBL" id="MDR7326809.1"/>
    </source>
</evidence>
<evidence type="ECO:0000256" key="7">
    <source>
        <dbReference type="ARBA" id="ARBA00022840"/>
    </source>
</evidence>